<dbReference type="RefSeq" id="XP_015663906.1">
    <property type="nucleotide sequence ID" value="XM_015798386.1"/>
</dbReference>
<name>A0A0M9G9G5_LEPPY</name>
<accession>A0A0M9G9G5</accession>
<dbReference type="EMBL" id="LGTL01000002">
    <property type="protein sequence ID" value="KPA85467.1"/>
    <property type="molecule type" value="Genomic_DNA"/>
</dbReference>
<organism evidence="2 3">
    <name type="scientific">Leptomonas pyrrhocoris</name>
    <name type="common">Firebug parasite</name>
    <dbReference type="NCBI Taxonomy" id="157538"/>
    <lineage>
        <taxon>Eukaryota</taxon>
        <taxon>Discoba</taxon>
        <taxon>Euglenozoa</taxon>
        <taxon>Kinetoplastea</taxon>
        <taxon>Metakinetoplastina</taxon>
        <taxon>Trypanosomatida</taxon>
        <taxon>Trypanosomatidae</taxon>
        <taxon>Leishmaniinae</taxon>
        <taxon>Leptomonas</taxon>
    </lineage>
</organism>
<feature type="region of interest" description="Disordered" evidence="1">
    <location>
        <begin position="403"/>
        <end position="431"/>
    </location>
</feature>
<dbReference type="Proteomes" id="UP000037923">
    <property type="component" value="Unassembled WGS sequence"/>
</dbReference>
<dbReference type="AlphaFoldDB" id="A0A0M9G9G5"/>
<evidence type="ECO:0000313" key="3">
    <source>
        <dbReference type="Proteomes" id="UP000037923"/>
    </source>
</evidence>
<comment type="caution">
    <text evidence="2">The sequence shown here is derived from an EMBL/GenBank/DDBJ whole genome shotgun (WGS) entry which is preliminary data.</text>
</comment>
<dbReference type="GeneID" id="26902055"/>
<sequence length="477" mass="54593">MDVFPQQEEFLQEGRTVPLWKKQGEFVRFLVNTYYVEPNKLIEEEKGVSHRNELSGLPFHDFPFGDDVAKVLGRIAEEAVILDQKHVQEKLPFCILEKPLAVPAMIGVLLQCFFFEEYGVFISSTTFDIWASKALGFEIHLSRVWLDAECHVHRALLCSSAKRLVNQRSARETGIHAMNLQSRSGGPLHRMWNYTYGLLCAELSVTPLQREDSDELFLQAMKGSIILRQNLEAALRSQNFDKASPTGILYSTAEPELCACATYHVCFRTFESVFNKQTNTREKRLCSANVMQYFFHGCLNAFTFNRYDQKKIPSSFETLDSVAVLADGKRMTTRRNLKATGMSALPTYLQRVQLLSYDHISGEVVSSTNCNTFKPSINDSNKFSEMDSTAIDVNAMYSFCSNEHTEEGKKPDSDDTALKQSSPQEARSDRENYSRFTTFFLERTDDDCAKYILSEEERNAKKLIYSQLYGHKRRRVP</sequence>
<feature type="compositionally biased region" description="Basic and acidic residues" evidence="1">
    <location>
        <begin position="403"/>
        <end position="417"/>
    </location>
</feature>
<dbReference type="OMA" id="EPELCSC"/>
<reference evidence="2 3" key="1">
    <citation type="submission" date="2015-07" db="EMBL/GenBank/DDBJ databases">
        <title>High-quality genome of monoxenous trypanosomatid Leptomonas pyrrhocoris.</title>
        <authorList>
            <person name="Flegontov P."/>
            <person name="Butenko A."/>
            <person name="Firsov S."/>
            <person name="Vlcek C."/>
            <person name="Logacheva M.D."/>
            <person name="Field M."/>
            <person name="Filatov D."/>
            <person name="Flegontova O."/>
            <person name="Gerasimov E."/>
            <person name="Jackson A.P."/>
            <person name="Kelly S."/>
            <person name="Opperdoes F."/>
            <person name="O'Reilly A."/>
            <person name="Votypka J."/>
            <person name="Yurchenko V."/>
            <person name="Lukes J."/>
        </authorList>
    </citation>
    <scope>NUCLEOTIDE SEQUENCE [LARGE SCALE GENOMIC DNA]</scope>
    <source>
        <strain evidence="2">H10</strain>
    </source>
</reference>
<evidence type="ECO:0000313" key="2">
    <source>
        <dbReference type="EMBL" id="KPA85467.1"/>
    </source>
</evidence>
<evidence type="ECO:0000256" key="1">
    <source>
        <dbReference type="SAM" id="MobiDB-lite"/>
    </source>
</evidence>
<proteinExistence type="predicted"/>
<dbReference type="OrthoDB" id="271972at2759"/>
<protein>
    <submittedName>
        <fullName evidence="2">Uncharacterized protein</fullName>
    </submittedName>
</protein>
<gene>
    <name evidence="2" type="ORF">ABB37_01760</name>
</gene>
<dbReference type="VEuPathDB" id="TriTrypDB:LpyrH10_02_7340"/>
<keyword evidence="3" id="KW-1185">Reference proteome</keyword>